<dbReference type="AlphaFoldDB" id="A0A376C1R7"/>
<dbReference type="EMBL" id="UFVQ01000001">
    <property type="protein sequence ID" value="STA51347.1"/>
    <property type="molecule type" value="Genomic_DNA"/>
</dbReference>
<evidence type="ECO:0000313" key="2">
    <source>
        <dbReference type="EMBL" id="STA51347.1"/>
    </source>
</evidence>
<dbReference type="EMBL" id="UFVQ01000001">
    <property type="protein sequence ID" value="STA51369.1"/>
    <property type="molecule type" value="Genomic_DNA"/>
</dbReference>
<evidence type="ECO:0000313" key="3">
    <source>
        <dbReference type="EMBL" id="STA51369.1"/>
    </source>
</evidence>
<keyword evidence="1" id="KW-0472">Membrane</keyword>
<gene>
    <name evidence="2" type="ORF">NCTC13533_00004</name>
    <name evidence="3" type="ORF">NCTC13533_00026</name>
</gene>
<keyword evidence="1" id="KW-0812">Transmembrane</keyword>
<reference evidence="2 4" key="1">
    <citation type="submission" date="2018-06" db="EMBL/GenBank/DDBJ databases">
        <authorList>
            <consortium name="Pathogen Informatics"/>
            <person name="Doyle S."/>
        </authorList>
    </citation>
    <scope>NUCLEOTIDE SEQUENCE [LARGE SCALE GENOMIC DNA]</scope>
    <source>
        <strain evidence="2 4">NCTC13533</strain>
    </source>
</reference>
<organism evidence="2 4">
    <name type="scientific">Chryseobacterium carnipullorum</name>
    <dbReference type="NCBI Taxonomy" id="1124835"/>
    <lineage>
        <taxon>Bacteria</taxon>
        <taxon>Pseudomonadati</taxon>
        <taxon>Bacteroidota</taxon>
        <taxon>Flavobacteriia</taxon>
        <taxon>Flavobacteriales</taxon>
        <taxon>Weeksellaceae</taxon>
        <taxon>Chryseobacterium group</taxon>
        <taxon>Chryseobacterium</taxon>
    </lineage>
</organism>
<feature type="transmembrane region" description="Helical" evidence="1">
    <location>
        <begin position="16"/>
        <end position="34"/>
    </location>
</feature>
<protein>
    <submittedName>
        <fullName evidence="2">Uncharacterized protein</fullName>
    </submittedName>
</protein>
<proteinExistence type="predicted"/>
<accession>A0A376C1R7</accession>
<name>A0A376C1R7_CHRCU</name>
<keyword evidence="1" id="KW-1133">Transmembrane helix</keyword>
<dbReference type="Proteomes" id="UP000255224">
    <property type="component" value="Unassembled WGS sequence"/>
</dbReference>
<evidence type="ECO:0000313" key="4">
    <source>
        <dbReference type="Proteomes" id="UP000255224"/>
    </source>
</evidence>
<evidence type="ECO:0000256" key="1">
    <source>
        <dbReference type="SAM" id="Phobius"/>
    </source>
</evidence>
<sequence>MKILKKLRKIYVSKEFQTTLALIGTLATLILPFIV</sequence>